<evidence type="ECO:0000256" key="2">
    <source>
        <dbReference type="ARBA" id="ARBA00023125"/>
    </source>
</evidence>
<name>A0A1G6ZXJ1_9BURK</name>
<dbReference type="InterPro" id="IPR001387">
    <property type="entry name" value="Cro/C1-type_HTH"/>
</dbReference>
<feature type="domain" description="HTH cro/C1-type" evidence="4">
    <location>
        <begin position="48"/>
        <end position="81"/>
    </location>
</feature>
<dbReference type="CDD" id="cd00093">
    <property type="entry name" value="HTH_XRE"/>
    <property type="match status" value="1"/>
</dbReference>
<dbReference type="Proteomes" id="UP000198908">
    <property type="component" value="Unassembled WGS sequence"/>
</dbReference>
<organism evidence="5 6">
    <name type="scientific">Paraburkholderia lycopersici</name>
    <dbReference type="NCBI Taxonomy" id="416944"/>
    <lineage>
        <taxon>Bacteria</taxon>
        <taxon>Pseudomonadati</taxon>
        <taxon>Pseudomonadota</taxon>
        <taxon>Betaproteobacteria</taxon>
        <taxon>Burkholderiales</taxon>
        <taxon>Burkholderiaceae</taxon>
        <taxon>Paraburkholderia</taxon>
    </lineage>
</organism>
<dbReference type="SMART" id="SM00530">
    <property type="entry name" value="HTH_XRE"/>
    <property type="match status" value="1"/>
</dbReference>
<dbReference type="GO" id="GO:0003677">
    <property type="term" value="F:DNA binding"/>
    <property type="evidence" value="ECO:0007669"/>
    <property type="project" value="UniProtKB-KW"/>
</dbReference>
<evidence type="ECO:0000313" key="5">
    <source>
        <dbReference type="EMBL" id="SDE07394.1"/>
    </source>
</evidence>
<dbReference type="InterPro" id="IPR010982">
    <property type="entry name" value="Lambda_DNA-bd_dom_sf"/>
</dbReference>
<reference evidence="6" key="1">
    <citation type="submission" date="2016-09" db="EMBL/GenBank/DDBJ databases">
        <authorList>
            <person name="Varghese N."/>
            <person name="Submissions S."/>
        </authorList>
    </citation>
    <scope>NUCLEOTIDE SEQUENCE [LARGE SCALE GENOMIC DNA]</scope>
    <source>
        <strain evidence="6">TNe-862</strain>
    </source>
</reference>
<accession>A0A1G6ZXJ1</accession>
<dbReference type="AlphaFoldDB" id="A0A1G6ZXJ1"/>
<dbReference type="EMBL" id="FMYQ01000032">
    <property type="protein sequence ID" value="SDE07394.1"/>
    <property type="molecule type" value="Genomic_DNA"/>
</dbReference>
<dbReference type="PANTHER" id="PTHR36511">
    <property type="entry name" value="MERR FAMILY BACTERIAL REGULATORY PROTEIN"/>
    <property type="match status" value="1"/>
</dbReference>
<gene>
    <name evidence="5" type="ORF">SAMN05421548_1324</name>
</gene>
<dbReference type="SUPFAM" id="SSF47413">
    <property type="entry name" value="lambda repressor-like DNA-binding domains"/>
    <property type="match status" value="1"/>
</dbReference>
<sequence>MNDEMERFRIDLLRAVREMEKRGTASGGARLGYAARRAHPMPTAAALARARTGLSQSAFAALLGVSTRTLQDWEQGRRQPTGAAQTLLRVAVAHPEALRDVQGA</sequence>
<evidence type="ECO:0000259" key="4">
    <source>
        <dbReference type="PROSITE" id="PS50943"/>
    </source>
</evidence>
<evidence type="ECO:0000256" key="1">
    <source>
        <dbReference type="ARBA" id="ARBA00023015"/>
    </source>
</evidence>
<keyword evidence="1" id="KW-0805">Transcription regulation</keyword>
<evidence type="ECO:0000313" key="6">
    <source>
        <dbReference type="Proteomes" id="UP000198908"/>
    </source>
</evidence>
<proteinExistence type="predicted"/>
<dbReference type="InterPro" id="IPR052359">
    <property type="entry name" value="HTH-type_reg/antitoxin"/>
</dbReference>
<keyword evidence="2" id="KW-0238">DNA-binding</keyword>
<evidence type="ECO:0000256" key="3">
    <source>
        <dbReference type="ARBA" id="ARBA00023163"/>
    </source>
</evidence>
<dbReference type="PROSITE" id="PS50943">
    <property type="entry name" value="HTH_CROC1"/>
    <property type="match status" value="1"/>
</dbReference>
<keyword evidence="6" id="KW-1185">Reference proteome</keyword>
<protein>
    <submittedName>
        <fullName evidence="5">Putative transcriptional regulator</fullName>
    </submittedName>
</protein>
<keyword evidence="3" id="KW-0804">Transcription</keyword>
<dbReference type="Gene3D" id="1.10.260.40">
    <property type="entry name" value="lambda repressor-like DNA-binding domains"/>
    <property type="match status" value="1"/>
</dbReference>
<dbReference type="STRING" id="416944.SAMN05421548_1324"/>
<dbReference type="OrthoDB" id="9799384at2"/>
<dbReference type="Pfam" id="PF01381">
    <property type="entry name" value="HTH_3"/>
    <property type="match status" value="1"/>
</dbReference>
<dbReference type="PANTHER" id="PTHR36511:SF4">
    <property type="entry name" value="ANTITOXIN MQSA"/>
    <property type="match status" value="1"/>
</dbReference>